<keyword evidence="2" id="KW-1185">Reference proteome</keyword>
<reference evidence="1 2" key="1">
    <citation type="submission" date="2019-08" db="EMBL/GenBank/DDBJ databases">
        <title>In-depth cultivation of the pig gut microbiome towards novel bacterial diversity and tailored functional studies.</title>
        <authorList>
            <person name="Wylensek D."/>
            <person name="Hitch T.C.A."/>
            <person name="Clavel T."/>
        </authorList>
    </citation>
    <scope>NUCLEOTIDE SEQUENCE [LARGE SCALE GENOMIC DNA]</scope>
    <source>
        <strain evidence="1 2">WCA-389-WT-23D1</strain>
    </source>
</reference>
<dbReference type="Proteomes" id="UP000429958">
    <property type="component" value="Unassembled WGS sequence"/>
</dbReference>
<organism evidence="1 2">
    <name type="scientific">Clostridium porci</name>
    <dbReference type="NCBI Taxonomy" id="2605778"/>
    <lineage>
        <taxon>Bacteria</taxon>
        <taxon>Bacillati</taxon>
        <taxon>Bacillota</taxon>
        <taxon>Clostridia</taxon>
        <taxon>Eubacteriales</taxon>
        <taxon>Clostridiaceae</taxon>
        <taxon>Clostridium</taxon>
    </lineage>
</organism>
<dbReference type="RefSeq" id="WP_154473990.1">
    <property type="nucleotide sequence ID" value="NZ_VUMD01000030.1"/>
</dbReference>
<accession>A0A7X2NPR6</accession>
<sequence length="371" mass="43543">MSNRLSFYLSRKDEKAFTEDMICEMHIMMQHNKFAIFEDSIEHDYREFMYFEGRNNHARYYYTGNGYDNDDDISDDVWDFSKKFPNVIFVLDCEGEDGKRWREYYKNGKKDCCKPITTYREPYFDKQKENNNNKWKLTDDDSFQIRKERKEDVFELYQIDSVVSSYERGERDFRVSHAVVYLSDIDTEDVLDCYGYESLKALKEEYGDDWKGILAECDFELTSQNGECFISPDMTWDEAKQLICELSGYSEGSEAPKKQKDVFRVCGLQFPVEDGITTNGIQSLLKMANGNTFDFILVDAEASAAIFLINSEVYAQWESEGILQAFKAFIREILDDKEKETEDGMYQFEDARILNENGTVATHIEEVYLGY</sequence>
<dbReference type="EMBL" id="VUMD01000030">
    <property type="protein sequence ID" value="MSS38601.1"/>
    <property type="molecule type" value="Genomic_DNA"/>
</dbReference>
<comment type="caution">
    <text evidence="1">The sequence shown here is derived from an EMBL/GenBank/DDBJ whole genome shotgun (WGS) entry which is preliminary data.</text>
</comment>
<evidence type="ECO:0000313" key="1">
    <source>
        <dbReference type="EMBL" id="MSS38601.1"/>
    </source>
</evidence>
<protein>
    <submittedName>
        <fullName evidence="1">Uncharacterized protein</fullName>
    </submittedName>
</protein>
<dbReference type="AlphaFoldDB" id="A0A7X2NPR6"/>
<proteinExistence type="predicted"/>
<gene>
    <name evidence="1" type="ORF">FYJ39_19325</name>
</gene>
<name>A0A7X2NPR6_9CLOT</name>
<evidence type="ECO:0000313" key="2">
    <source>
        <dbReference type="Proteomes" id="UP000429958"/>
    </source>
</evidence>